<dbReference type="RefSeq" id="WP_040529117.1">
    <property type="nucleotide sequence ID" value="NZ_CABMOB010000001.1"/>
</dbReference>
<dbReference type="EMBL" id="UGHD01000002">
    <property type="protein sequence ID" value="STO57065.1"/>
    <property type="molecule type" value="Genomic_DNA"/>
</dbReference>
<gene>
    <name evidence="1" type="ORF">NCTC11645_01445</name>
</gene>
<evidence type="ECO:0000313" key="1">
    <source>
        <dbReference type="EMBL" id="STO57065.1"/>
    </source>
</evidence>
<accession>A0A377HMU6</accession>
<organism evidence="1 2">
    <name type="scientific">Grimontia hollisae</name>
    <name type="common">Vibrio hollisae</name>
    <dbReference type="NCBI Taxonomy" id="673"/>
    <lineage>
        <taxon>Bacteria</taxon>
        <taxon>Pseudomonadati</taxon>
        <taxon>Pseudomonadota</taxon>
        <taxon>Gammaproteobacteria</taxon>
        <taxon>Vibrionales</taxon>
        <taxon>Vibrionaceae</taxon>
        <taxon>Grimontia</taxon>
    </lineage>
</organism>
<dbReference type="GeneID" id="58895065"/>
<protein>
    <submittedName>
        <fullName evidence="1">Uncharacterized protein</fullName>
    </submittedName>
</protein>
<reference evidence="1 2" key="1">
    <citation type="submission" date="2018-06" db="EMBL/GenBank/DDBJ databases">
        <authorList>
            <consortium name="Pathogen Informatics"/>
            <person name="Doyle S."/>
        </authorList>
    </citation>
    <scope>NUCLEOTIDE SEQUENCE [LARGE SCALE GENOMIC DNA]</scope>
    <source>
        <strain evidence="1 2">NCTC11645</strain>
    </source>
</reference>
<name>A0A377HMU6_GRIHO</name>
<proteinExistence type="predicted"/>
<evidence type="ECO:0000313" key="2">
    <source>
        <dbReference type="Proteomes" id="UP000254512"/>
    </source>
</evidence>
<sequence length="189" mass="22017">MLPIVNVRLMQGYASESVCDTTISKIKSMKEEIESAVSKHTICDAKAQEILRTIRKNNILWSECKDKLKVRVIKSLDGCLSLHPKDEDEERWSGKYHVYITIENEGEELAIDPYIGGDDSCASLSEKKWIEHNWRGEEGKDYILETIAPKEEFYDNKDNYEPAFRLEDFMYNSFDPDTYASHAYYYQCD</sequence>
<dbReference type="KEGG" id="gho:AL542_04045"/>
<dbReference type="Proteomes" id="UP000254512">
    <property type="component" value="Unassembled WGS sequence"/>
</dbReference>
<dbReference type="AlphaFoldDB" id="A0A377HMU6"/>